<dbReference type="Proteomes" id="UP000184440">
    <property type="component" value="Unassembled WGS sequence"/>
</dbReference>
<dbReference type="AlphaFoldDB" id="A0A1M7QDJ1"/>
<keyword evidence="2" id="KW-1185">Reference proteome</keyword>
<proteinExistence type="predicted"/>
<accession>A0A1M7QDJ1</accession>
<dbReference type="STRING" id="134849.SAMN05443668_104510"/>
<gene>
    <name evidence="1" type="ORF">SAMN05443668_104510</name>
</gene>
<evidence type="ECO:0000313" key="2">
    <source>
        <dbReference type="Proteomes" id="UP000184440"/>
    </source>
</evidence>
<dbReference type="EMBL" id="FRCS01000004">
    <property type="protein sequence ID" value="SHN28915.1"/>
    <property type="molecule type" value="Genomic_DNA"/>
</dbReference>
<protein>
    <submittedName>
        <fullName evidence="1">Uncharacterized protein</fullName>
    </submittedName>
</protein>
<name>A0A1M7QDJ1_9ACTN</name>
<reference evidence="1 2" key="1">
    <citation type="submission" date="2016-11" db="EMBL/GenBank/DDBJ databases">
        <authorList>
            <person name="Jaros S."/>
            <person name="Januszkiewicz K."/>
            <person name="Wedrychowicz H."/>
        </authorList>
    </citation>
    <scope>NUCLEOTIDE SEQUENCE [LARGE SCALE GENOMIC DNA]</scope>
    <source>
        <strain evidence="1 2">DSM 46144</strain>
    </source>
</reference>
<sequence>MLSWEWFARGEATAAAIPPEEGSGWMTMMGTQTTGTGSAVGTAYNTAPAQPVRALWSDHDAGLADPPEQAFADVFGDADRVRIALWIDRMAPAHGGLFGVDSCAAELHLPESTVRSALGPLQHVGMVQYRGGLYMRRDHTLWSVLKVLRNFAGPALMQEAVGPPEEPANEPRDARAATFYFG</sequence>
<organism evidence="1 2">
    <name type="scientific">Cryptosporangium aurantiacum</name>
    <dbReference type="NCBI Taxonomy" id="134849"/>
    <lineage>
        <taxon>Bacteria</taxon>
        <taxon>Bacillati</taxon>
        <taxon>Actinomycetota</taxon>
        <taxon>Actinomycetes</taxon>
        <taxon>Cryptosporangiales</taxon>
        <taxon>Cryptosporangiaceae</taxon>
        <taxon>Cryptosporangium</taxon>
    </lineage>
</organism>
<evidence type="ECO:0000313" key="1">
    <source>
        <dbReference type="EMBL" id="SHN28915.1"/>
    </source>
</evidence>